<protein>
    <submittedName>
        <fullName evidence="2">Zinc/manganese ABC transporter substrate binding protein</fullName>
    </submittedName>
</protein>
<dbReference type="GO" id="GO:0046872">
    <property type="term" value="F:metal ion binding"/>
    <property type="evidence" value="ECO:0007669"/>
    <property type="project" value="InterPro"/>
</dbReference>
<dbReference type="eggNOG" id="COG0803">
    <property type="taxonomic scope" value="Bacteria"/>
</dbReference>
<sequence>MKYKNLFFLDSRLCGNDIEVMQQRWISHGMTIAILYLLFFSFTSYAKPKIVTSITPIASIAAMLVKDKAEIESLAISNGCPHHYNLKPSDLAKVKNANIAIYIDEEFDGFAEKLINNHANTIIKISDIKDLKIIKDNWHIWLDLDNVKVLLQEFTKIFSEKFPELQQDINNNLELAMKELQDLQEAKNNEFANIKDVILLSDSSEYFFIDTNIRTTKLYSDSQKSLRYFSKLDSLIKESNNKCLVLSTEQNPNLYNKLNVKTVILNSENWDIKNIDSGSYRNQYLQMINQVKWCL</sequence>
<name>Q1RK69_RICBR</name>
<dbReference type="Pfam" id="PF01297">
    <property type="entry name" value="ZnuA"/>
    <property type="match status" value="1"/>
</dbReference>
<dbReference type="KEGG" id="rbe:RBE_0164"/>
<dbReference type="InterPro" id="IPR006127">
    <property type="entry name" value="ZnuA-like"/>
</dbReference>
<evidence type="ECO:0000313" key="3">
    <source>
        <dbReference type="Proteomes" id="UP000001951"/>
    </source>
</evidence>
<dbReference type="SUPFAM" id="SSF53807">
    <property type="entry name" value="Helical backbone' metal receptor"/>
    <property type="match status" value="1"/>
</dbReference>
<dbReference type="Gene3D" id="3.40.50.1980">
    <property type="entry name" value="Nitrogenase molybdenum iron protein domain"/>
    <property type="match status" value="1"/>
</dbReference>
<dbReference type="HOGENOM" id="CLU_071042_0_0_5"/>
<dbReference type="Proteomes" id="UP000001951">
    <property type="component" value="Chromosome"/>
</dbReference>
<evidence type="ECO:0000313" key="2">
    <source>
        <dbReference type="EMBL" id="ABE04245.1"/>
    </source>
</evidence>
<evidence type="ECO:0000256" key="1">
    <source>
        <dbReference type="SAM" id="Coils"/>
    </source>
</evidence>
<gene>
    <name evidence="2" type="primary">znuA</name>
    <name evidence="2" type="ordered locus">RBE_0164</name>
</gene>
<organism evidence="2 3">
    <name type="scientific">Rickettsia bellii (strain RML369-C)</name>
    <dbReference type="NCBI Taxonomy" id="336407"/>
    <lineage>
        <taxon>Bacteria</taxon>
        <taxon>Pseudomonadati</taxon>
        <taxon>Pseudomonadota</taxon>
        <taxon>Alphaproteobacteria</taxon>
        <taxon>Rickettsiales</taxon>
        <taxon>Rickettsiaceae</taxon>
        <taxon>Rickettsieae</taxon>
        <taxon>Rickettsia</taxon>
        <taxon>belli group</taxon>
    </lineage>
</organism>
<dbReference type="InterPro" id="IPR050492">
    <property type="entry name" value="Bact_metal-bind_prot9"/>
</dbReference>
<proteinExistence type="predicted"/>
<accession>Q1RK69</accession>
<feature type="coiled-coil region" evidence="1">
    <location>
        <begin position="166"/>
        <end position="193"/>
    </location>
</feature>
<dbReference type="GO" id="GO:0030001">
    <property type="term" value="P:metal ion transport"/>
    <property type="evidence" value="ECO:0007669"/>
    <property type="project" value="InterPro"/>
</dbReference>
<reference evidence="2 3" key="1">
    <citation type="journal article" date="2006" name="PLoS Genet.">
        <title>Genome sequence of Rickettsia bellii illuminates the role of amoebae in gene exchanges between intracellular pathogens.</title>
        <authorList>
            <person name="Ogata H."/>
            <person name="La Scola B."/>
            <person name="Audic S."/>
            <person name="Renesto P."/>
            <person name="Blanc G."/>
            <person name="Robert C."/>
            <person name="Fournier P.-E."/>
            <person name="Claverie J.-M."/>
            <person name="Raoult D."/>
        </authorList>
    </citation>
    <scope>NUCLEOTIDE SEQUENCE [LARGE SCALE GENOMIC DNA]</scope>
    <source>
        <strain evidence="2 3">RML369-C</strain>
    </source>
</reference>
<dbReference type="EMBL" id="CP000087">
    <property type="protein sequence ID" value="ABE04245.1"/>
    <property type="molecule type" value="Genomic_DNA"/>
</dbReference>
<dbReference type="PANTHER" id="PTHR42953">
    <property type="entry name" value="HIGH-AFFINITY ZINC UPTAKE SYSTEM PROTEIN ZNUA-RELATED"/>
    <property type="match status" value="1"/>
</dbReference>
<dbReference type="AlphaFoldDB" id="Q1RK69"/>
<keyword evidence="1" id="KW-0175">Coiled coil</keyword>